<evidence type="ECO:0000313" key="2">
    <source>
        <dbReference type="EMBL" id="KLT41683.1"/>
    </source>
</evidence>
<accession>A0A0J0XKP4</accession>
<organism evidence="2 3">
    <name type="scientific">Cutaneotrichosporon oleaginosum</name>
    <dbReference type="NCBI Taxonomy" id="879819"/>
    <lineage>
        <taxon>Eukaryota</taxon>
        <taxon>Fungi</taxon>
        <taxon>Dikarya</taxon>
        <taxon>Basidiomycota</taxon>
        <taxon>Agaricomycotina</taxon>
        <taxon>Tremellomycetes</taxon>
        <taxon>Trichosporonales</taxon>
        <taxon>Trichosporonaceae</taxon>
        <taxon>Cutaneotrichosporon</taxon>
    </lineage>
</organism>
<proteinExistence type="predicted"/>
<dbReference type="GeneID" id="28979907"/>
<dbReference type="RefSeq" id="XP_018278174.1">
    <property type="nucleotide sequence ID" value="XM_018419304.1"/>
</dbReference>
<name>A0A0J0XKP4_9TREE</name>
<keyword evidence="3" id="KW-1185">Reference proteome</keyword>
<evidence type="ECO:0000256" key="1">
    <source>
        <dbReference type="SAM" id="MobiDB-lite"/>
    </source>
</evidence>
<protein>
    <submittedName>
        <fullName evidence="2">Uncharacterized protein</fullName>
    </submittedName>
</protein>
<gene>
    <name evidence="2" type="ORF">CC85DRAFT_108211</name>
</gene>
<feature type="region of interest" description="Disordered" evidence="1">
    <location>
        <begin position="83"/>
        <end position="117"/>
    </location>
</feature>
<evidence type="ECO:0000313" key="3">
    <source>
        <dbReference type="Proteomes" id="UP000053611"/>
    </source>
</evidence>
<dbReference type="Proteomes" id="UP000053611">
    <property type="component" value="Unassembled WGS sequence"/>
</dbReference>
<feature type="compositionally biased region" description="Polar residues" evidence="1">
    <location>
        <begin position="102"/>
        <end position="112"/>
    </location>
</feature>
<dbReference type="EMBL" id="KQ087214">
    <property type="protein sequence ID" value="KLT41683.1"/>
    <property type="molecule type" value="Genomic_DNA"/>
</dbReference>
<reference evidence="2 3" key="1">
    <citation type="submission" date="2015-03" db="EMBL/GenBank/DDBJ databases">
        <title>Genomics and transcriptomics of the oil-accumulating basidiomycete yeast T. oleaginosus allow insights into substrate utilization and the diverse evolutionary trajectories of mating systems in fungi.</title>
        <authorList>
            <consortium name="DOE Joint Genome Institute"/>
            <person name="Kourist R."/>
            <person name="Kracht O."/>
            <person name="Bracharz F."/>
            <person name="Lipzen A."/>
            <person name="Nolan M."/>
            <person name="Ohm R."/>
            <person name="Grigoriev I."/>
            <person name="Sun S."/>
            <person name="Heitman J."/>
            <person name="Bruck T."/>
            <person name="Nowrousian M."/>
        </authorList>
    </citation>
    <scope>NUCLEOTIDE SEQUENCE [LARGE SCALE GENOMIC DNA]</scope>
    <source>
        <strain evidence="2 3">IBC0246</strain>
    </source>
</reference>
<sequence length="424" mass="45880">MPLLSLSMPIVSRSYVQHFAFPVPPRLRPAAHLPLIAAPLLHSALHVPSSSWTAMEHGPIPLPTGSAAARSRVQLGDAPLKCNRPERNGDRLARLPGALPEPTQNNRDTGTGQAHRGTIGAGDWRLITTTGAAVPLCATSLYFRGGVHNVAASSAPCTTCMLLVQGAARNPRKAEPGLRFPTSCGSRDQHDVVHSARGTPLSCEAFLARHKGAVRQRAIPSAWMLLLGLAAADHARRCCCLAFFGWQLGYRKSNPPGIVGEKPATHNERHIIHAINSHLASAIQSSSTHCCGYWCPNPQPHPRTSPISASLLHQACGSIWQPGRPQGDGPQCMRGKNMTVLTPNQGEDRESDYSRLNDDGVSLPTCLPRCRTLKLLRHHPHVFVFAMLPFIVTRKFDRVMRVSGAGQGVLGPGPIPNLNRQCQW</sequence>
<feature type="compositionally biased region" description="Basic and acidic residues" evidence="1">
    <location>
        <begin position="83"/>
        <end position="93"/>
    </location>
</feature>
<dbReference type="AlphaFoldDB" id="A0A0J0XKP4"/>